<proteinExistence type="predicted"/>
<organism evidence="1">
    <name type="scientific">Xenorhabdus bovienii str. Intermedium</name>
    <dbReference type="NCBI Taxonomy" id="1379677"/>
    <lineage>
        <taxon>Bacteria</taxon>
        <taxon>Pseudomonadati</taxon>
        <taxon>Pseudomonadota</taxon>
        <taxon>Gammaproteobacteria</taxon>
        <taxon>Enterobacterales</taxon>
        <taxon>Morganellaceae</taxon>
        <taxon>Xenorhabdus</taxon>
    </lineage>
</organism>
<dbReference type="AlphaFoldDB" id="A0A077QJQ3"/>
<comment type="caution">
    <text evidence="1">The sequence shown here is derived from an EMBL/GenBank/DDBJ whole genome shotgun (WGS) entry which is preliminary data.</text>
</comment>
<dbReference type="EMBL" id="CBTB010000186">
    <property type="protein sequence ID" value="CDH33443.1"/>
    <property type="molecule type" value="Genomic_DNA"/>
</dbReference>
<name>A0A077QJQ3_XENBV</name>
<protein>
    <submittedName>
        <fullName evidence="1">Uncharacterized protein</fullName>
    </submittedName>
</protein>
<gene>
    <name evidence="1" type="ORF">XBI1_2660003</name>
</gene>
<sequence length="38" mass="4816">MKNVIEKQKPPPVIPYHRNSEVKVQRYLVAFYFYFWLW</sequence>
<dbReference type="HOGENOM" id="CLU_3334952_0_0_6"/>
<accession>A0A077QJQ3</accession>
<dbReference type="Proteomes" id="UP000028480">
    <property type="component" value="Unassembled WGS sequence"/>
</dbReference>
<reference evidence="1" key="1">
    <citation type="submission" date="2013-07" db="EMBL/GenBank/DDBJ databases">
        <title>Sub-species coevolution in mutualistic symbiosis.</title>
        <authorList>
            <person name="Murfin K."/>
            <person name="Klassen J."/>
            <person name="Lee M."/>
            <person name="Forst S."/>
            <person name="Stock P."/>
            <person name="Goodrich-Blair H."/>
        </authorList>
    </citation>
    <scope>NUCLEOTIDE SEQUENCE [LARGE SCALE GENOMIC DNA]</scope>
    <source>
        <strain evidence="1">Intermedium</strain>
    </source>
</reference>
<evidence type="ECO:0000313" key="1">
    <source>
        <dbReference type="EMBL" id="CDH33443.1"/>
    </source>
</evidence>